<accession>A0A8J2Z337</accession>
<evidence type="ECO:0000313" key="2">
    <source>
        <dbReference type="EMBL" id="GGF92032.1"/>
    </source>
</evidence>
<dbReference type="InterPro" id="IPR018927">
    <property type="entry name" value="Pilus_synth_Q_C"/>
</dbReference>
<reference evidence="2" key="2">
    <citation type="submission" date="2020-09" db="EMBL/GenBank/DDBJ databases">
        <authorList>
            <person name="Sun Q."/>
            <person name="Zhou Y."/>
        </authorList>
    </citation>
    <scope>NUCLEOTIDE SEQUENCE</scope>
    <source>
        <strain evidence="2">CGMCC 1.15758</strain>
    </source>
</reference>
<reference evidence="2" key="1">
    <citation type="journal article" date="2014" name="Int. J. Syst. Evol. Microbiol.">
        <title>Complete genome sequence of Corynebacterium casei LMG S-19264T (=DSM 44701T), isolated from a smear-ripened cheese.</title>
        <authorList>
            <consortium name="US DOE Joint Genome Institute (JGI-PGF)"/>
            <person name="Walter F."/>
            <person name="Albersmeier A."/>
            <person name="Kalinowski J."/>
            <person name="Ruckert C."/>
        </authorList>
    </citation>
    <scope>NUCLEOTIDE SEQUENCE</scope>
    <source>
        <strain evidence="2">CGMCC 1.15758</strain>
    </source>
</reference>
<sequence length="201" mass="22511">MRLKFQLVFTVSLIGLYSVPNFSMAELSRENLNVEVVSLNDQQAVDKVINSKESAHENKVVFSPKIIREINNGNPQKVVISKNDETHILACAESSKTAVEIAKGRSVYYLFKGDTVKDTIERWARENGYSIIWDVKINFDVQQDATLYGDFLASDGPFLTLLSSLKQTNTPIKAVVMKNNTIVIRPDSFSSNFLMPTASTK</sequence>
<keyword evidence="3" id="KW-1185">Reference proteome</keyword>
<dbReference type="Gene3D" id="3.55.50.70">
    <property type="match status" value="1"/>
</dbReference>
<dbReference type="Pfam" id="PF10671">
    <property type="entry name" value="TcpQ"/>
    <property type="match status" value="1"/>
</dbReference>
<dbReference type="RefSeq" id="WP_170137177.1">
    <property type="nucleotide sequence ID" value="NZ_BMJS01000004.1"/>
</dbReference>
<organism evidence="2 3">
    <name type="scientific">Cysteiniphilum litorale</name>
    <dbReference type="NCBI Taxonomy" id="2056700"/>
    <lineage>
        <taxon>Bacteria</taxon>
        <taxon>Pseudomonadati</taxon>
        <taxon>Pseudomonadota</taxon>
        <taxon>Gammaproteobacteria</taxon>
        <taxon>Thiotrichales</taxon>
        <taxon>Fastidiosibacteraceae</taxon>
        <taxon>Cysteiniphilum</taxon>
    </lineage>
</organism>
<comment type="caution">
    <text evidence="2">The sequence shown here is derived from an EMBL/GenBank/DDBJ whole genome shotgun (WGS) entry which is preliminary data.</text>
</comment>
<protein>
    <recommendedName>
        <fullName evidence="1">Toxin co-regulated pilus biosynthesis protein Q C-terminal domain-containing protein</fullName>
    </recommendedName>
</protein>
<feature type="domain" description="Toxin co-regulated pilus biosynthesis protein Q C-terminal" evidence="1">
    <location>
        <begin position="112"/>
        <end position="184"/>
    </location>
</feature>
<evidence type="ECO:0000313" key="3">
    <source>
        <dbReference type="Proteomes" id="UP000636949"/>
    </source>
</evidence>
<gene>
    <name evidence="2" type="ORF">GCM10010995_06500</name>
</gene>
<proteinExistence type="predicted"/>
<dbReference type="AlphaFoldDB" id="A0A8J2Z337"/>
<dbReference type="EMBL" id="BMJS01000004">
    <property type="protein sequence ID" value="GGF92032.1"/>
    <property type="molecule type" value="Genomic_DNA"/>
</dbReference>
<name>A0A8J2Z337_9GAMM</name>
<dbReference type="Proteomes" id="UP000636949">
    <property type="component" value="Unassembled WGS sequence"/>
</dbReference>
<evidence type="ECO:0000259" key="1">
    <source>
        <dbReference type="Pfam" id="PF10671"/>
    </source>
</evidence>